<feature type="compositionally biased region" description="Acidic residues" evidence="1">
    <location>
        <begin position="546"/>
        <end position="559"/>
    </location>
</feature>
<organism evidence="2 3">
    <name type="scientific">Phytophthora fragariae</name>
    <dbReference type="NCBI Taxonomy" id="53985"/>
    <lineage>
        <taxon>Eukaryota</taxon>
        <taxon>Sar</taxon>
        <taxon>Stramenopiles</taxon>
        <taxon>Oomycota</taxon>
        <taxon>Peronosporomycetes</taxon>
        <taxon>Peronosporales</taxon>
        <taxon>Peronosporaceae</taxon>
        <taxon>Phytophthora</taxon>
    </lineage>
</organism>
<feature type="compositionally biased region" description="Basic residues" evidence="1">
    <location>
        <begin position="803"/>
        <end position="814"/>
    </location>
</feature>
<dbReference type="SMART" id="SM00015">
    <property type="entry name" value="IQ"/>
    <property type="match status" value="2"/>
</dbReference>
<evidence type="ECO:0000313" key="2">
    <source>
        <dbReference type="EMBL" id="KAE9245249.1"/>
    </source>
</evidence>
<accession>A0A6G0PGC6</accession>
<gene>
    <name evidence="2" type="ORF">PF004_g5317</name>
</gene>
<feature type="region of interest" description="Disordered" evidence="1">
    <location>
        <begin position="533"/>
        <end position="559"/>
    </location>
</feature>
<feature type="region of interest" description="Disordered" evidence="1">
    <location>
        <begin position="649"/>
        <end position="678"/>
    </location>
</feature>
<evidence type="ECO:0000256" key="1">
    <source>
        <dbReference type="SAM" id="MobiDB-lite"/>
    </source>
</evidence>
<feature type="compositionally biased region" description="Basic and acidic residues" evidence="1">
    <location>
        <begin position="170"/>
        <end position="179"/>
    </location>
</feature>
<comment type="caution">
    <text evidence="2">The sequence shown here is derived from an EMBL/GenBank/DDBJ whole genome shotgun (WGS) entry which is preliminary data.</text>
</comment>
<dbReference type="EMBL" id="QXGC01000197">
    <property type="protein sequence ID" value="KAE9245249.1"/>
    <property type="molecule type" value="Genomic_DNA"/>
</dbReference>
<dbReference type="PROSITE" id="PS50096">
    <property type="entry name" value="IQ"/>
    <property type="match status" value="2"/>
</dbReference>
<dbReference type="AlphaFoldDB" id="A0A6G0PGC6"/>
<protein>
    <submittedName>
        <fullName evidence="2">Uncharacterized protein</fullName>
    </submittedName>
</protein>
<feature type="region of interest" description="Disordered" evidence="1">
    <location>
        <begin position="798"/>
        <end position="823"/>
    </location>
</feature>
<dbReference type="Proteomes" id="UP000476176">
    <property type="component" value="Unassembled WGS sequence"/>
</dbReference>
<feature type="region of interest" description="Disordered" evidence="1">
    <location>
        <begin position="169"/>
        <end position="194"/>
    </location>
</feature>
<dbReference type="InterPro" id="IPR000048">
    <property type="entry name" value="IQ_motif_EF-hand-BS"/>
</dbReference>
<evidence type="ECO:0000313" key="3">
    <source>
        <dbReference type="Proteomes" id="UP000476176"/>
    </source>
</evidence>
<sequence length="823" mass="95742">MVRLSKHELERCRQRRRQWLDTFLPRVRAAKRPNSSYVENPEVLELLQHLSDGVNELLMSRPLSPLPWLADYLRRACKLAYVVQSTVSESLMLEMHRKRRVIQSALRDTKQDELESKRLIRKIIALELELKLVGRERRLKRADHAFLAWEQTSVQSNWSIDTNKVPLFSKDNEQSKAEPTEPTPSMDKSAPTTVETESEWLVEQLRLDLQAQRSLDAYFDMVIDEVVRALVNLLLIAPEKPAVWFVMYLRHPVDSTNHTQTLSPESPPAERRKSSVALLAASPMLFKTNFELTRKLDETKKAQSEMHARLQAMQQILAELEQELATRNRFIVKLSESHVTTRTQAIMDGTPVFLNSQKHWVLPGFLLDPRTLSVAQLQGLRRAECFLMEEDEIRWKFLLRAQLEYDSATLIQSMWRGRRAYHAFQDLVSRRRRTATLIQRNYFHYLFTRAISLPRWCRPGREVIVAPSIAQKCATSFQFYPKRDFPAGNYRREPKGTSVTELMEIARQDETCAGFTTDGAFKRFLPRLLSQLKPMVPPPKRKVDNESDDEDTGSDNEDTLTAEDGLYVKVFPKKDEKLVNSAIVVEVPDDHFGLVRVVLDGIAITELVPVTKLTDRWKRIRVKRVKPKQRRKTRAIVFAKGAPSIYSDDNENDSLIVEPGTPDTTYERIESEEEEVEESIEKEWRRQRRLLRRRQHSQEGANEDDAPDYIFEDLVTGRIMRHGHPNNTHADPGIRAHVIATRKKEYEDEKNRQFEAKKVLSAIKIQCAWRCKRAREHFHQMLVLRAKEREHERLVDQVSAANAHKRKAKPKKGGKSFFSKWRG</sequence>
<name>A0A6G0PGC6_9STRA</name>
<reference evidence="2 3" key="1">
    <citation type="submission" date="2018-09" db="EMBL/GenBank/DDBJ databases">
        <title>Genomic investigation of the strawberry pathogen Phytophthora fragariae indicates pathogenicity is determined by transcriptional variation in three key races.</title>
        <authorList>
            <person name="Adams T.M."/>
            <person name="Armitage A.D."/>
            <person name="Sobczyk M.K."/>
            <person name="Bates H.J."/>
            <person name="Dunwell J.M."/>
            <person name="Nellist C.F."/>
            <person name="Harrison R.J."/>
        </authorList>
    </citation>
    <scope>NUCLEOTIDE SEQUENCE [LARGE SCALE GENOMIC DNA]</scope>
    <source>
        <strain evidence="2 3">BC-23</strain>
    </source>
</reference>
<dbReference type="Pfam" id="PF00612">
    <property type="entry name" value="IQ"/>
    <property type="match status" value="2"/>
</dbReference>
<proteinExistence type="predicted"/>